<keyword evidence="6" id="KW-1185">Reference proteome</keyword>
<dbReference type="GO" id="GO:0003700">
    <property type="term" value="F:DNA-binding transcription factor activity"/>
    <property type="evidence" value="ECO:0007669"/>
    <property type="project" value="InterPro"/>
</dbReference>
<sequence>MLNSSMNLTFQAYTTILQKIINTTYQPGQKLSEKDLIQELQIGRTPVREAILRLRQNGLVEAIPQSGTYITKIDIEVAENARFIRESIETQVIKEAAAMNNELEFVRLNAIITNQKSFMKKKQFENFFKEDEAFHQAFYQMTGKEQAWDWLQTINMQLNRFRMLRLKADNLPWDALTNEHEKILAAVKKHEAEEAVQLVKNHLHLMLGEKEALINRFPEFFTNISEQ</sequence>
<reference evidence="5 6" key="1">
    <citation type="journal article" date="2023" name="Microbiol. Spectr.">
        <title>Symbiosis of Carpenter Bees with Uncharacterized Lactic Acid Bacteria Showing NAD Auxotrophy.</title>
        <authorList>
            <person name="Kawasaki S."/>
            <person name="Ozawa K."/>
            <person name="Mori T."/>
            <person name="Yamamoto A."/>
            <person name="Ito M."/>
            <person name="Ohkuma M."/>
            <person name="Sakamoto M."/>
            <person name="Matsutani M."/>
        </authorList>
    </citation>
    <scope>NUCLEOTIDE SEQUENCE [LARGE SCALE GENOMIC DNA]</scope>
    <source>
        <strain evidence="5 6">XA3</strain>
    </source>
</reference>
<dbReference type="Proteomes" id="UP001321861">
    <property type="component" value="Chromosome"/>
</dbReference>
<keyword evidence="1" id="KW-0805">Transcription regulation</keyword>
<dbReference type="Pfam" id="PF07729">
    <property type="entry name" value="FCD"/>
    <property type="match status" value="1"/>
</dbReference>
<dbReference type="InterPro" id="IPR011711">
    <property type="entry name" value="GntR_C"/>
</dbReference>
<dbReference type="AlphaFoldDB" id="A0AAU9D2Z2"/>
<dbReference type="SUPFAM" id="SSF46785">
    <property type="entry name" value="Winged helix' DNA-binding domain"/>
    <property type="match status" value="1"/>
</dbReference>
<keyword evidence="3" id="KW-0804">Transcription</keyword>
<evidence type="ECO:0000256" key="2">
    <source>
        <dbReference type="ARBA" id="ARBA00023125"/>
    </source>
</evidence>
<feature type="domain" description="HTH gntR-type" evidence="4">
    <location>
        <begin position="6"/>
        <end position="73"/>
    </location>
</feature>
<evidence type="ECO:0000259" key="4">
    <source>
        <dbReference type="PROSITE" id="PS50949"/>
    </source>
</evidence>
<dbReference type="CDD" id="cd07377">
    <property type="entry name" value="WHTH_GntR"/>
    <property type="match status" value="1"/>
</dbReference>
<evidence type="ECO:0000313" key="6">
    <source>
        <dbReference type="Proteomes" id="UP001321861"/>
    </source>
</evidence>
<dbReference type="SMART" id="SM00345">
    <property type="entry name" value="HTH_GNTR"/>
    <property type="match status" value="1"/>
</dbReference>
<dbReference type="PANTHER" id="PTHR43537">
    <property type="entry name" value="TRANSCRIPTIONAL REGULATOR, GNTR FAMILY"/>
    <property type="match status" value="1"/>
</dbReference>
<dbReference type="PANTHER" id="PTHR43537:SF5">
    <property type="entry name" value="UXU OPERON TRANSCRIPTIONAL REGULATOR"/>
    <property type="match status" value="1"/>
</dbReference>
<evidence type="ECO:0000256" key="1">
    <source>
        <dbReference type="ARBA" id="ARBA00023015"/>
    </source>
</evidence>
<dbReference type="SUPFAM" id="SSF48008">
    <property type="entry name" value="GntR ligand-binding domain-like"/>
    <property type="match status" value="1"/>
</dbReference>
<gene>
    <name evidence="5" type="primary">kdgR</name>
    <name evidence="5" type="ORF">XA3_02790</name>
</gene>
<name>A0AAU9D2Z2_9LACO</name>
<protein>
    <submittedName>
        <fullName evidence="5">GntR family transcriptional regulator</fullName>
    </submittedName>
</protein>
<dbReference type="InterPro" id="IPR036390">
    <property type="entry name" value="WH_DNA-bd_sf"/>
</dbReference>
<dbReference type="InterPro" id="IPR000524">
    <property type="entry name" value="Tscrpt_reg_HTH_GntR"/>
</dbReference>
<proteinExistence type="predicted"/>
<dbReference type="Gene3D" id="1.10.10.10">
    <property type="entry name" value="Winged helix-like DNA-binding domain superfamily/Winged helix DNA-binding domain"/>
    <property type="match status" value="1"/>
</dbReference>
<dbReference type="InterPro" id="IPR008920">
    <property type="entry name" value="TF_FadR/GntR_C"/>
</dbReference>
<dbReference type="GO" id="GO:0003677">
    <property type="term" value="F:DNA binding"/>
    <property type="evidence" value="ECO:0007669"/>
    <property type="project" value="UniProtKB-KW"/>
</dbReference>
<evidence type="ECO:0000313" key="5">
    <source>
        <dbReference type="EMBL" id="BDR57838.1"/>
    </source>
</evidence>
<organism evidence="5 6">
    <name type="scientific">Xylocopilactobacillus apicola</name>
    <dbReference type="NCBI Taxonomy" id="2932184"/>
    <lineage>
        <taxon>Bacteria</taxon>
        <taxon>Bacillati</taxon>
        <taxon>Bacillota</taxon>
        <taxon>Bacilli</taxon>
        <taxon>Lactobacillales</taxon>
        <taxon>Lactobacillaceae</taxon>
        <taxon>Xylocopilactobacillus</taxon>
    </lineage>
</organism>
<accession>A0AAU9D2Z2</accession>
<keyword evidence="2" id="KW-0238">DNA-binding</keyword>
<dbReference type="SMART" id="SM00895">
    <property type="entry name" value="FCD"/>
    <property type="match status" value="1"/>
</dbReference>
<dbReference type="KEGG" id="xap:XA3_02790"/>
<dbReference type="EMBL" id="AP026802">
    <property type="protein sequence ID" value="BDR57838.1"/>
    <property type="molecule type" value="Genomic_DNA"/>
</dbReference>
<evidence type="ECO:0000256" key="3">
    <source>
        <dbReference type="ARBA" id="ARBA00023163"/>
    </source>
</evidence>
<dbReference type="InterPro" id="IPR036388">
    <property type="entry name" value="WH-like_DNA-bd_sf"/>
</dbReference>
<dbReference type="Pfam" id="PF00392">
    <property type="entry name" value="GntR"/>
    <property type="match status" value="1"/>
</dbReference>
<dbReference type="PROSITE" id="PS50949">
    <property type="entry name" value="HTH_GNTR"/>
    <property type="match status" value="1"/>
</dbReference>
<dbReference type="Gene3D" id="1.20.120.530">
    <property type="entry name" value="GntR ligand-binding domain-like"/>
    <property type="match status" value="1"/>
</dbReference>